<dbReference type="InterPro" id="IPR002110">
    <property type="entry name" value="Ankyrin_rpt"/>
</dbReference>
<reference evidence="6" key="1">
    <citation type="submission" date="2013-07" db="EMBL/GenBank/DDBJ databases">
        <authorList>
            <consortium name="The Broad Institute Genome Sequencing Platform"/>
            <person name="Cuomo C."/>
            <person name="Litvintseva A."/>
            <person name="Chen Y."/>
            <person name="Heitman J."/>
            <person name="Sun S."/>
            <person name="Springer D."/>
            <person name="Dromer F."/>
            <person name="Young S.K."/>
            <person name="Zeng Q."/>
            <person name="Gargeya S."/>
            <person name="Fitzgerald M."/>
            <person name="Abouelleil A."/>
            <person name="Alvarado L."/>
            <person name="Berlin A.M."/>
            <person name="Chapman S.B."/>
            <person name="Dewar J."/>
            <person name="Goldberg J."/>
            <person name="Griggs A."/>
            <person name="Gujja S."/>
            <person name="Hansen M."/>
            <person name="Howarth C."/>
            <person name="Imamovic A."/>
            <person name="Larimer J."/>
            <person name="McCowan C."/>
            <person name="Murphy C."/>
            <person name="Pearson M."/>
            <person name="Priest M."/>
            <person name="Roberts A."/>
            <person name="Saif S."/>
            <person name="Shea T."/>
            <person name="Sykes S."/>
            <person name="Wortman J."/>
            <person name="Nusbaum C."/>
            <person name="Birren B."/>
        </authorList>
    </citation>
    <scope>NUCLEOTIDE SEQUENCE</scope>
    <source>
        <strain evidence="6">CBS 10117</strain>
    </source>
</reference>
<dbReference type="SMART" id="SM00248">
    <property type="entry name" value="ANK"/>
    <property type="match status" value="2"/>
</dbReference>
<evidence type="ECO:0000256" key="2">
    <source>
        <dbReference type="PROSITE-ProRule" id="PRU00023"/>
    </source>
</evidence>
<feature type="domain" description="IPT/TIG" evidence="5">
    <location>
        <begin position="854"/>
        <end position="937"/>
    </location>
</feature>
<dbReference type="PROSITE" id="PS50088">
    <property type="entry name" value="ANK_REPEAT"/>
    <property type="match status" value="2"/>
</dbReference>
<dbReference type="KEGG" id="kdj:28966619"/>
<dbReference type="Gene3D" id="1.25.40.20">
    <property type="entry name" value="Ankyrin repeat-containing domain"/>
    <property type="match status" value="1"/>
</dbReference>
<feature type="region of interest" description="Disordered" evidence="3">
    <location>
        <begin position="126"/>
        <end position="185"/>
    </location>
</feature>
<feature type="region of interest" description="Disordered" evidence="3">
    <location>
        <begin position="1316"/>
        <end position="1335"/>
    </location>
</feature>
<dbReference type="InterPro" id="IPR057962">
    <property type="entry name" value="SPT23_MGA2_DBD"/>
</dbReference>
<feature type="compositionally biased region" description="Polar residues" evidence="3">
    <location>
        <begin position="1254"/>
        <end position="1263"/>
    </location>
</feature>
<sequence length="1510" mass="164148">MPPTESTSTTRANGSPFPPKSSTSPDPPLNGGEGSGQSQLLGHEGYNRSPHDVMQEMQALLMNNYSSSSPSTSFSHNAQANRYQHNYFPSTGPQLDIKPSIPLQQTQPDNTAQFQVKQEIQGFQPVPHSQEAQPFHSIPPPVGPSRLANAPTEPPLPPSAANQHSVQSSANGSQSQGGLRSDPPKRMYEVSEAPIVAPGLDELTSRNSSNQLLLQGDPQFSDKSRVETAIRVIIDILRFCPIPSSPSPAVHPSLHPLLPRDPNGNILMAFERIATLHGLRLQAGTTTKASSKKQLQAGPISKEHLAYVETAVYMSGDNGRRVYVCKRCRNREARRRASKEVNRKRHPNSDSDTSSSQPKPRPSLVSPSQDFITGENPDQYDPHRTGQVVEEPPWDPDHRDWRHEIVLFNSPPEVKMEDGSCNWLPFRVVCYGKCHGEKVGFKIKFTLRTWDGRIIATSTTKPIRITDDHKTEPKTKSKVDGLTSLSQSTAPRQRKGRQSAASSRRQSPAPSESESVQSFSEAGAVLQKQTPSVRAGKPYERPPSQSPALGTVPMDNFLSNGFQRQGSTTSLQSLHQQQDVMSQRPSQQNGMDFTIQQNLNTVSPGILRGPQFAMNNNVDFNHGLQTNGQHVTQIPNLTNPPPQQMPLNGHDNMLFGNSMQSPNNFMSTLGLTGQPTSAQPSMIFSNTDTTDVEMSSAMTGGLEDIFAPSSHTSISSMSDGGSVFSGFGEDRSSAMFSESGIPPASTTDIDQFLDYTGGEHADVSNPFRQQPNQHQQQQMQPDLGMFLNMQNQQHEAQQFSQISPPSGSNIPPLPFDHLHLSPTANRIDLSPTAQAQRDQTIQEMLAAMAALPSQPQITHVIPGDGPMAGGTKIAIAGKAFSPGMVVVFGQRPASTEFVSDSFVQCKLPPSSFPGEVEVIVQGAIKLPGQNSQLFKYNEMDKDLMRLALEVRNKYNGSSSDAAYRLAHHVATRSATNSEWSERSSSNSPMSGPSPGDAAHETVKSDASQNGQAENSNDSLQSTVINFLASIDENAPGSLRASGAINYKNEAQQTLLHIAVVMGFHRLARRLIVIGAHLDVQDINGYTPLAFAALCGRDTCARVLVEAGASYDRPTAYGEMPLDLAKYSEHSQVEALLLSAVWSTTTTASFKEVIHQHDIDVASARSYEGSAVSEIDDDNPSSGSEVEDTLEQLEKIRLSRKQSRKSAAGAKSKGKGKGKERQSKSPQKDRSPVKSRRPSIHSTSTGTTATATAKEPQSQSSDTLPTDVPPPPYAPHAHTRPRPSPEEDTASNASWMSRTLSNTHKLPNAVWDRLPIPHNMFTPPTQNHTDTPEKDAQHQGWVAFPAPSWETISKMATNPEEVKLFTQAMAAAAFNAVVQSGITTADNPVTGSPSKTTSSSKHRQNDVNVDADASKKSSTTHRRRKSASGAGGISAATSSALEVMKDGRRSGSASPSDKVVKHVKRDRMLYLFWLPILLFVGFWLMVTALPIATGFCLIYARQITKAIKQRM</sequence>
<dbReference type="GO" id="GO:0006357">
    <property type="term" value="P:regulation of transcription by RNA polymerase II"/>
    <property type="evidence" value="ECO:0007669"/>
    <property type="project" value="TreeGrafter"/>
</dbReference>
<feature type="compositionally biased region" description="Low complexity" evidence="3">
    <location>
        <begin position="66"/>
        <end position="75"/>
    </location>
</feature>
<feature type="transmembrane region" description="Helical" evidence="4">
    <location>
        <begin position="1469"/>
        <end position="1499"/>
    </location>
</feature>
<feature type="compositionally biased region" description="Low complexity" evidence="3">
    <location>
        <begin position="165"/>
        <end position="178"/>
    </location>
</feature>
<feature type="compositionally biased region" description="Basic and acidic residues" evidence="3">
    <location>
        <begin position="45"/>
        <end position="54"/>
    </location>
</feature>
<keyword evidence="4" id="KW-1133">Transmembrane helix</keyword>
<feature type="region of interest" description="Disordered" evidence="3">
    <location>
        <begin position="334"/>
        <end position="396"/>
    </location>
</feature>
<feature type="region of interest" description="Disordered" evidence="3">
    <location>
        <begin position="1382"/>
        <end position="1432"/>
    </location>
</feature>
<keyword evidence="1 2" id="KW-0040">ANK repeat</keyword>
<dbReference type="RefSeq" id="XP_065824722.1">
    <property type="nucleotide sequence ID" value="XM_065968650.1"/>
</dbReference>
<dbReference type="SUPFAM" id="SSF81296">
    <property type="entry name" value="E set domains"/>
    <property type="match status" value="1"/>
</dbReference>
<feature type="compositionally biased region" description="Polar residues" evidence="3">
    <location>
        <begin position="1"/>
        <end position="13"/>
    </location>
</feature>
<feature type="repeat" description="ANK" evidence="2">
    <location>
        <begin position="1050"/>
        <end position="1082"/>
    </location>
</feature>
<feature type="region of interest" description="Disordered" evidence="3">
    <location>
        <begin position="1196"/>
        <end position="1292"/>
    </location>
</feature>
<proteinExistence type="predicted"/>
<dbReference type="CDD" id="cd00603">
    <property type="entry name" value="IPT_PCSR"/>
    <property type="match status" value="1"/>
</dbReference>
<feature type="region of interest" description="Disordered" evidence="3">
    <location>
        <begin position="974"/>
        <end position="1016"/>
    </location>
</feature>
<feature type="compositionally biased region" description="Polar residues" evidence="3">
    <location>
        <begin position="1004"/>
        <end position="1016"/>
    </location>
</feature>
<feature type="compositionally biased region" description="Low complexity" evidence="3">
    <location>
        <begin position="1241"/>
        <end position="1252"/>
    </location>
</feature>
<accession>A0AAJ8KLM4</accession>
<reference evidence="6" key="2">
    <citation type="submission" date="2024-02" db="EMBL/GenBank/DDBJ databases">
        <title>Comparative genomics of Cryptococcus and Kwoniella reveals pathogenesis evolution and contrasting modes of karyotype evolution via chromosome fusion or intercentromeric recombination.</title>
        <authorList>
            <person name="Coelho M.A."/>
            <person name="David-Palma M."/>
            <person name="Shea T."/>
            <person name="Bowers K."/>
            <person name="McGinley-Smith S."/>
            <person name="Mohammad A.W."/>
            <person name="Gnirke A."/>
            <person name="Yurkov A.M."/>
            <person name="Nowrousian M."/>
            <person name="Sun S."/>
            <person name="Cuomo C.A."/>
            <person name="Heitman J."/>
        </authorList>
    </citation>
    <scope>NUCLEOTIDE SEQUENCE</scope>
    <source>
        <strain evidence="6">CBS 10117</strain>
    </source>
</reference>
<evidence type="ECO:0000256" key="1">
    <source>
        <dbReference type="ARBA" id="ARBA00023043"/>
    </source>
</evidence>
<dbReference type="GO" id="GO:0003690">
    <property type="term" value="F:double-stranded DNA binding"/>
    <property type="evidence" value="ECO:0007669"/>
    <property type="project" value="TreeGrafter"/>
</dbReference>
<dbReference type="GeneID" id="28966619"/>
<dbReference type="EMBL" id="CP144532">
    <property type="protein sequence ID" value="WWC60329.1"/>
    <property type="molecule type" value="Genomic_DNA"/>
</dbReference>
<dbReference type="GO" id="GO:0005634">
    <property type="term" value="C:nucleus"/>
    <property type="evidence" value="ECO:0007669"/>
    <property type="project" value="TreeGrafter"/>
</dbReference>
<keyword evidence="7" id="KW-1185">Reference proteome</keyword>
<feature type="repeat" description="ANK" evidence="2">
    <location>
        <begin position="1083"/>
        <end position="1115"/>
    </location>
</feature>
<keyword evidence="4" id="KW-0812">Transmembrane</keyword>
<gene>
    <name evidence="6" type="ORF">I303_102900</name>
</gene>
<keyword evidence="4" id="KW-0472">Membrane</keyword>
<feature type="compositionally biased region" description="Low complexity" evidence="3">
    <location>
        <begin position="565"/>
        <end position="578"/>
    </location>
</feature>
<organism evidence="6 7">
    <name type="scientific">Kwoniella dejecticola CBS 10117</name>
    <dbReference type="NCBI Taxonomy" id="1296121"/>
    <lineage>
        <taxon>Eukaryota</taxon>
        <taxon>Fungi</taxon>
        <taxon>Dikarya</taxon>
        <taxon>Basidiomycota</taxon>
        <taxon>Agaricomycotina</taxon>
        <taxon>Tremellomycetes</taxon>
        <taxon>Tremellales</taxon>
        <taxon>Cryptococcaceae</taxon>
        <taxon>Kwoniella</taxon>
    </lineage>
</organism>
<feature type="compositionally biased region" description="Basic and acidic residues" evidence="3">
    <location>
        <begin position="465"/>
        <end position="479"/>
    </location>
</feature>
<protein>
    <recommendedName>
        <fullName evidence="5">IPT/TIG domain-containing protein</fullName>
    </recommendedName>
</protein>
<feature type="region of interest" description="Disordered" evidence="3">
    <location>
        <begin position="1"/>
        <end position="111"/>
    </location>
</feature>
<evidence type="ECO:0000313" key="7">
    <source>
        <dbReference type="Proteomes" id="UP000078595"/>
    </source>
</evidence>
<evidence type="ECO:0000256" key="4">
    <source>
        <dbReference type="SAM" id="Phobius"/>
    </source>
</evidence>
<name>A0AAJ8KLM4_9TREE</name>
<dbReference type="PANTHER" id="PTHR23335:SF1">
    <property type="entry name" value="CALMODULIN-BINDING TRANSCRIPTION ACTIVATOR, ISOFORM F"/>
    <property type="match status" value="1"/>
</dbReference>
<evidence type="ECO:0000256" key="3">
    <source>
        <dbReference type="SAM" id="MobiDB-lite"/>
    </source>
</evidence>
<evidence type="ECO:0000313" key="6">
    <source>
        <dbReference type="EMBL" id="WWC60329.1"/>
    </source>
</evidence>
<dbReference type="SUPFAM" id="SSF48403">
    <property type="entry name" value="Ankyrin repeat"/>
    <property type="match status" value="1"/>
</dbReference>
<dbReference type="InterPro" id="IPR036770">
    <property type="entry name" value="Ankyrin_rpt-contain_sf"/>
</dbReference>
<dbReference type="Proteomes" id="UP000078595">
    <property type="component" value="Chromosome 3"/>
</dbReference>
<dbReference type="Pfam" id="PF13857">
    <property type="entry name" value="Ank_5"/>
    <property type="match status" value="1"/>
</dbReference>
<feature type="compositionally biased region" description="Polar residues" evidence="3">
    <location>
        <begin position="102"/>
        <end position="111"/>
    </location>
</feature>
<feature type="compositionally biased region" description="Basic and acidic residues" evidence="3">
    <location>
        <begin position="1216"/>
        <end position="1231"/>
    </location>
</feature>
<feature type="compositionally biased region" description="Polar residues" evidence="3">
    <location>
        <begin position="76"/>
        <end position="93"/>
    </location>
</feature>
<dbReference type="PROSITE" id="PS50297">
    <property type="entry name" value="ANK_REP_REGION"/>
    <property type="match status" value="1"/>
</dbReference>
<dbReference type="Pfam" id="PF25603">
    <property type="entry name" value="SPT23_MGA2_DBD"/>
    <property type="match status" value="1"/>
</dbReference>
<dbReference type="Pfam" id="PF01833">
    <property type="entry name" value="TIG"/>
    <property type="match status" value="1"/>
</dbReference>
<evidence type="ECO:0000259" key="5">
    <source>
        <dbReference type="SMART" id="SM00429"/>
    </source>
</evidence>
<feature type="compositionally biased region" description="Basic residues" evidence="3">
    <location>
        <begin position="334"/>
        <end position="346"/>
    </location>
</feature>
<dbReference type="InterPro" id="IPR014756">
    <property type="entry name" value="Ig_E-set"/>
</dbReference>
<dbReference type="InterPro" id="IPR002909">
    <property type="entry name" value="IPT_dom"/>
</dbReference>
<feature type="compositionally biased region" description="Low complexity" evidence="3">
    <location>
        <begin position="974"/>
        <end position="993"/>
    </location>
</feature>
<feature type="region of interest" description="Disordered" evidence="3">
    <location>
        <begin position="756"/>
        <end position="778"/>
    </location>
</feature>
<feature type="compositionally biased region" description="Low complexity" evidence="3">
    <location>
        <begin position="769"/>
        <end position="778"/>
    </location>
</feature>
<dbReference type="PANTHER" id="PTHR23335">
    <property type="entry name" value="CALMODULIN-BINDING TRANSCRIPTION ACTIVATOR CAMTA"/>
    <property type="match status" value="1"/>
</dbReference>
<dbReference type="InterPro" id="IPR013783">
    <property type="entry name" value="Ig-like_fold"/>
</dbReference>
<dbReference type="GO" id="GO:0003712">
    <property type="term" value="F:transcription coregulator activity"/>
    <property type="evidence" value="ECO:0007669"/>
    <property type="project" value="TreeGrafter"/>
</dbReference>
<dbReference type="Gene3D" id="2.60.40.10">
    <property type="entry name" value="Immunoglobulins"/>
    <property type="match status" value="1"/>
</dbReference>
<feature type="compositionally biased region" description="Low complexity" evidence="3">
    <location>
        <begin position="498"/>
        <end position="515"/>
    </location>
</feature>
<feature type="region of interest" description="Disordered" evidence="3">
    <location>
        <begin position="465"/>
        <end position="587"/>
    </location>
</feature>
<dbReference type="SMART" id="SM00429">
    <property type="entry name" value="IPT"/>
    <property type="match status" value="1"/>
</dbReference>